<reference evidence="2 3" key="1">
    <citation type="submission" date="2024-07" db="EMBL/GenBank/DDBJ databases">
        <authorList>
            <person name="Akdeniz Z."/>
        </authorList>
    </citation>
    <scope>NUCLEOTIDE SEQUENCE [LARGE SCALE GENOMIC DNA]</scope>
</reference>
<dbReference type="EMBL" id="CAXDID020000047">
    <property type="protein sequence ID" value="CAL6003268.1"/>
    <property type="molecule type" value="Genomic_DNA"/>
</dbReference>
<name>A0ABP1HVS4_9EUKA</name>
<comment type="caution">
    <text evidence="2">The sequence shown here is derived from an EMBL/GenBank/DDBJ whole genome shotgun (WGS) entry which is preliminary data.</text>
</comment>
<dbReference type="Proteomes" id="UP001642409">
    <property type="component" value="Unassembled WGS sequence"/>
</dbReference>
<accession>A0ABP1HVS4</accession>
<keyword evidence="1" id="KW-0175">Coiled coil</keyword>
<keyword evidence="3" id="KW-1185">Reference proteome</keyword>
<protein>
    <submittedName>
        <fullName evidence="2">Hypothetical_protein</fullName>
    </submittedName>
</protein>
<proteinExistence type="predicted"/>
<evidence type="ECO:0000256" key="1">
    <source>
        <dbReference type="SAM" id="Coils"/>
    </source>
</evidence>
<organism evidence="2 3">
    <name type="scientific">Hexamita inflata</name>
    <dbReference type="NCBI Taxonomy" id="28002"/>
    <lineage>
        <taxon>Eukaryota</taxon>
        <taxon>Metamonada</taxon>
        <taxon>Diplomonadida</taxon>
        <taxon>Hexamitidae</taxon>
        <taxon>Hexamitinae</taxon>
        <taxon>Hexamita</taxon>
    </lineage>
</organism>
<feature type="coiled-coil region" evidence="1">
    <location>
        <begin position="43"/>
        <end position="77"/>
    </location>
</feature>
<sequence length="125" mass="14557">MQLSKQQMDIFKVLSQPSNDFIPILTQLVMEDLAIQNEKASVLSALLAENKQTEFQLEKQEQQIQSLQKAKEIIADINSLHYDFPNNQDESKVELQITALSKQNQEYDFLNNKINNILDWAQKYQ</sequence>
<gene>
    <name evidence="2" type="ORF">HINF_LOCUS18317</name>
</gene>
<evidence type="ECO:0000313" key="2">
    <source>
        <dbReference type="EMBL" id="CAL6003268.1"/>
    </source>
</evidence>
<evidence type="ECO:0000313" key="3">
    <source>
        <dbReference type="Proteomes" id="UP001642409"/>
    </source>
</evidence>